<evidence type="ECO:0000256" key="1">
    <source>
        <dbReference type="SAM" id="MobiDB-lite"/>
    </source>
</evidence>
<gene>
    <name evidence="4" type="primary">LOC118425858</name>
</gene>
<dbReference type="GO" id="GO:0005739">
    <property type="term" value="C:mitochondrion"/>
    <property type="evidence" value="ECO:0000318"/>
    <property type="project" value="GO_Central"/>
</dbReference>
<dbReference type="FunFam" id="1.10.167.10:FF:000053">
    <property type="entry name" value="Predicted protein"/>
    <property type="match status" value="1"/>
</dbReference>
<dbReference type="PROSITE" id="PS50132">
    <property type="entry name" value="RGS"/>
    <property type="match status" value="3"/>
</dbReference>
<dbReference type="Pfam" id="PF00615">
    <property type="entry name" value="RGS"/>
    <property type="match status" value="2"/>
</dbReference>
<name>A0A9J7N5S7_BRAFL</name>
<evidence type="ECO:0000313" key="3">
    <source>
        <dbReference type="Proteomes" id="UP000001554"/>
    </source>
</evidence>
<evidence type="ECO:0000313" key="4">
    <source>
        <dbReference type="RefSeq" id="XP_035690874.1"/>
    </source>
</evidence>
<evidence type="ECO:0000259" key="2">
    <source>
        <dbReference type="PROSITE" id="PS50132"/>
    </source>
</evidence>
<dbReference type="SMART" id="SM00315">
    <property type="entry name" value="RGS"/>
    <property type="match status" value="2"/>
</dbReference>
<dbReference type="OrthoDB" id="5584247at2759"/>
<dbReference type="AlphaFoldDB" id="A0A9J7N5S7"/>
<feature type="compositionally biased region" description="Low complexity" evidence="1">
    <location>
        <begin position="513"/>
        <end position="530"/>
    </location>
</feature>
<dbReference type="InterPro" id="IPR036305">
    <property type="entry name" value="RGS_sf"/>
</dbReference>
<proteinExistence type="predicted"/>
<dbReference type="OMA" id="EFHCKYQ"/>
<feature type="domain" description="RGS" evidence="2">
    <location>
        <begin position="205"/>
        <end position="335"/>
    </location>
</feature>
<sequence>MPLFKRKSDKKATKDAAQRKTGSNPASPARKVEGKANSVPPTLHSGGARPKIQAAKIQIDRSTTQQDTQFGDLGHSHQGVTGIHGSSRLNISLEELLHDNSAIPYFIQYMDTVGRQHIIKFWIEVDSFRSAAWTRIRAHTLTSMSKSLIEQTASPPLDRKKLPTDSTDTKTSQLTKDSASKERLEDANSNEVIQRALPVDRNSVDSLQSLQSTESVRTSHSAISNGDSSAKDDSGMEDKESKGREASIGERRKNTEGDSLKKAIERDAVSIYSKYIAQDAAKPVGVTDEMRNSIVAKICSEDGHVDPNCFQEAQEFVVKVMERDHYPSYLKSEFHCKHQIDVLTSGDVFLADILYNDTALFYFMEFMEQEGAMNLLQFWLAANNFQLTLAAKQGQYDGLEAQNDAMVLYDKYFSLQATTPLGVDEATRFEIENQICREGGPLPNCFETPMRQTLTTIESMYFPTFLTSELYFKYLNELINTIKTDVKSTGSLPSPSPHHKGHRRQGSNASSEAGSVGSSNTTTTNTLLAGGVVHKQEKQSTKVIKGLDNDFRIDPHQFNPDQLWQRPNVGARSSETRNMSVGRMNELGQFIPEYEVLPESERSKQSSASKLWKKYVSREPDEEKEEMAWKIAQMIVSNITRQTGGEELDSPDSDS</sequence>
<keyword evidence="3" id="KW-1185">Reference proteome</keyword>
<dbReference type="GeneID" id="118425858"/>
<dbReference type="InterPro" id="IPR044926">
    <property type="entry name" value="RGS_subdomain_2"/>
</dbReference>
<reference evidence="4" key="2">
    <citation type="submission" date="2025-08" db="UniProtKB">
        <authorList>
            <consortium name="RefSeq"/>
        </authorList>
    </citation>
    <scope>IDENTIFICATION</scope>
    <source>
        <strain evidence="4">S238N-H82</strain>
        <tissue evidence="4">Testes</tissue>
    </source>
</reference>
<feature type="compositionally biased region" description="Basic and acidic residues" evidence="1">
    <location>
        <begin position="229"/>
        <end position="259"/>
    </location>
</feature>
<feature type="compositionally biased region" description="Polar residues" evidence="1">
    <location>
        <begin position="164"/>
        <end position="177"/>
    </location>
</feature>
<organism evidence="3 4">
    <name type="scientific">Branchiostoma floridae</name>
    <name type="common">Florida lancelet</name>
    <name type="synonym">Amphioxus</name>
    <dbReference type="NCBI Taxonomy" id="7739"/>
    <lineage>
        <taxon>Eukaryota</taxon>
        <taxon>Metazoa</taxon>
        <taxon>Chordata</taxon>
        <taxon>Cephalochordata</taxon>
        <taxon>Leptocardii</taxon>
        <taxon>Amphioxiformes</taxon>
        <taxon>Branchiostomatidae</taxon>
        <taxon>Branchiostoma</taxon>
    </lineage>
</organism>
<dbReference type="FunFam" id="1.10.167.10:FF:000005">
    <property type="entry name" value="Putative A-kinase anchor protein 10 mitochondrial"/>
    <property type="match status" value="1"/>
</dbReference>
<dbReference type="SUPFAM" id="SSF48097">
    <property type="entry name" value="Regulator of G-protein signaling, RGS"/>
    <property type="match status" value="2"/>
</dbReference>
<dbReference type="KEGG" id="bfo:118425858"/>
<feature type="region of interest" description="Disordered" evidence="1">
    <location>
        <begin position="1"/>
        <end position="49"/>
    </location>
</feature>
<dbReference type="InterPro" id="IPR052246">
    <property type="entry name" value="Cell_Polariz_PKAAnc"/>
</dbReference>
<dbReference type="GO" id="GO:0005886">
    <property type="term" value="C:plasma membrane"/>
    <property type="evidence" value="ECO:0000318"/>
    <property type="project" value="GO_Central"/>
</dbReference>
<feature type="region of interest" description="Disordered" evidence="1">
    <location>
        <begin position="487"/>
        <end position="530"/>
    </location>
</feature>
<dbReference type="InterPro" id="IPR016137">
    <property type="entry name" value="RGS"/>
</dbReference>
<dbReference type="Proteomes" id="UP000001554">
    <property type="component" value="Chromosome 11"/>
</dbReference>
<dbReference type="GO" id="GO:0051018">
    <property type="term" value="F:protein kinase A binding"/>
    <property type="evidence" value="ECO:0007669"/>
    <property type="project" value="InterPro"/>
</dbReference>
<dbReference type="RefSeq" id="XP_035690874.1">
    <property type="nucleotide sequence ID" value="XM_035834981.1"/>
</dbReference>
<dbReference type="PANTHER" id="PTHR13155">
    <property type="entry name" value="A-KINASE ANCHOR PROTEINS"/>
    <property type="match status" value="1"/>
</dbReference>
<dbReference type="Gene3D" id="1.10.167.10">
    <property type="entry name" value="Regulator of G-protein Signalling 4, domain 2"/>
    <property type="match status" value="3"/>
</dbReference>
<dbReference type="GO" id="GO:0008104">
    <property type="term" value="P:intracellular protein localization"/>
    <property type="evidence" value="ECO:0000318"/>
    <property type="project" value="GO_Central"/>
</dbReference>
<feature type="region of interest" description="Disordered" evidence="1">
    <location>
        <begin position="147"/>
        <end position="259"/>
    </location>
</feature>
<dbReference type="CDD" id="cd08735">
    <property type="entry name" value="RGS_AKAP2_1"/>
    <property type="match status" value="1"/>
</dbReference>
<feature type="domain" description="RGS" evidence="2">
    <location>
        <begin position="92"/>
        <end position="130"/>
    </location>
</feature>
<dbReference type="CDD" id="cd12804">
    <property type="entry name" value="AKAP10_AKB"/>
    <property type="match status" value="1"/>
</dbReference>
<reference evidence="3" key="1">
    <citation type="journal article" date="2020" name="Nat. Ecol. Evol.">
        <title>Deeply conserved synteny resolves early events in vertebrate evolution.</title>
        <authorList>
            <person name="Simakov O."/>
            <person name="Marletaz F."/>
            <person name="Yue J.X."/>
            <person name="O'Connell B."/>
            <person name="Jenkins J."/>
            <person name="Brandt A."/>
            <person name="Calef R."/>
            <person name="Tung C.H."/>
            <person name="Huang T.K."/>
            <person name="Schmutz J."/>
            <person name="Satoh N."/>
            <person name="Yu J.K."/>
            <person name="Putnam N.H."/>
            <person name="Green R.E."/>
            <person name="Rokhsar D.S."/>
        </authorList>
    </citation>
    <scope>NUCLEOTIDE SEQUENCE [LARGE SCALE GENOMIC DNA]</scope>
    <source>
        <strain evidence="3">S238N-H82</strain>
    </source>
</reference>
<dbReference type="InterPro" id="IPR037719">
    <property type="entry name" value="AKAP10_AKB_dom"/>
</dbReference>
<feature type="compositionally biased region" description="Polar residues" evidence="1">
    <location>
        <begin position="204"/>
        <end position="228"/>
    </location>
</feature>
<feature type="domain" description="RGS" evidence="2">
    <location>
        <begin position="349"/>
        <end position="475"/>
    </location>
</feature>
<accession>A0A9J7N5S7</accession>
<protein>
    <submittedName>
        <fullName evidence="4">A-kinase anchor protein 10, mitochondrial-like isoform X1</fullName>
    </submittedName>
</protein>
<dbReference type="PANTHER" id="PTHR13155:SF1">
    <property type="entry name" value="A-KINASE ANCHOR PROTEIN 10, MITOCHONDRIAL"/>
    <property type="match status" value="1"/>
</dbReference>
<dbReference type="CDD" id="cd08721">
    <property type="entry name" value="RGS_AKAP2_2"/>
    <property type="match status" value="1"/>
</dbReference>